<proteinExistence type="predicted"/>
<evidence type="ECO:0000256" key="3">
    <source>
        <dbReference type="ARBA" id="ARBA00022553"/>
    </source>
</evidence>
<evidence type="ECO:0000256" key="4">
    <source>
        <dbReference type="ARBA" id="ARBA00022679"/>
    </source>
</evidence>
<dbReference type="Pfam" id="PF00512">
    <property type="entry name" value="HisKA"/>
    <property type="match status" value="1"/>
</dbReference>
<feature type="domain" description="Histidine kinase" evidence="7">
    <location>
        <begin position="204"/>
        <end position="418"/>
    </location>
</feature>
<dbReference type="Pfam" id="PF02518">
    <property type="entry name" value="HATPase_c"/>
    <property type="match status" value="1"/>
</dbReference>
<dbReference type="InterPro" id="IPR004358">
    <property type="entry name" value="Sig_transdc_His_kin-like_C"/>
</dbReference>
<protein>
    <recommendedName>
        <fullName evidence="2">histidine kinase</fullName>
        <ecNumber evidence="2">2.7.13.3</ecNumber>
    </recommendedName>
</protein>
<comment type="caution">
    <text evidence="9">The sequence shown here is derived from an EMBL/GenBank/DDBJ whole genome shotgun (WGS) entry which is preliminary data.</text>
</comment>
<dbReference type="SMART" id="SM00387">
    <property type="entry name" value="HATPase_c"/>
    <property type="match status" value="1"/>
</dbReference>
<dbReference type="InterPro" id="IPR005467">
    <property type="entry name" value="His_kinase_dom"/>
</dbReference>
<keyword evidence="5" id="KW-0418">Kinase</keyword>
<dbReference type="EMBL" id="VJZR01000014">
    <property type="protein sequence ID" value="TRX16371.1"/>
    <property type="molecule type" value="Genomic_DNA"/>
</dbReference>
<evidence type="ECO:0000259" key="7">
    <source>
        <dbReference type="PROSITE" id="PS50109"/>
    </source>
</evidence>
<keyword evidence="4" id="KW-0808">Transferase</keyword>
<keyword evidence="10" id="KW-1185">Reference proteome</keyword>
<reference evidence="9 10" key="1">
    <citation type="submission" date="2019-07" db="EMBL/GenBank/DDBJ databases">
        <title>Novel species of Flavobacterium.</title>
        <authorList>
            <person name="Liu Q."/>
            <person name="Xin Y.-H."/>
        </authorList>
    </citation>
    <scope>NUCLEOTIDE SEQUENCE [LARGE SCALE GENOMIC DNA]</scope>
    <source>
        <strain evidence="9 10">LB3P56</strain>
    </source>
</reference>
<evidence type="ECO:0000256" key="6">
    <source>
        <dbReference type="SAM" id="Coils"/>
    </source>
</evidence>
<accession>A0A553C765</accession>
<dbReference type="InterPro" id="IPR003594">
    <property type="entry name" value="HATPase_dom"/>
</dbReference>
<name>A0A553C765_9FLAO</name>
<feature type="domain" description="PAS" evidence="8">
    <location>
        <begin position="50"/>
        <end position="123"/>
    </location>
</feature>
<dbReference type="GO" id="GO:0000155">
    <property type="term" value="F:phosphorelay sensor kinase activity"/>
    <property type="evidence" value="ECO:0007669"/>
    <property type="project" value="InterPro"/>
</dbReference>
<evidence type="ECO:0000256" key="2">
    <source>
        <dbReference type="ARBA" id="ARBA00012438"/>
    </source>
</evidence>
<evidence type="ECO:0000259" key="8">
    <source>
        <dbReference type="PROSITE" id="PS50112"/>
    </source>
</evidence>
<dbReference type="Gene3D" id="3.30.450.20">
    <property type="entry name" value="PAS domain"/>
    <property type="match status" value="1"/>
</dbReference>
<dbReference type="PANTHER" id="PTHR43304:SF1">
    <property type="entry name" value="PAC DOMAIN-CONTAINING PROTEIN"/>
    <property type="match status" value="1"/>
</dbReference>
<evidence type="ECO:0000313" key="10">
    <source>
        <dbReference type="Proteomes" id="UP000318585"/>
    </source>
</evidence>
<evidence type="ECO:0000256" key="1">
    <source>
        <dbReference type="ARBA" id="ARBA00000085"/>
    </source>
</evidence>
<dbReference type="RefSeq" id="WP_144071891.1">
    <property type="nucleotide sequence ID" value="NZ_VJZR01000014.1"/>
</dbReference>
<keyword evidence="3" id="KW-0597">Phosphoprotein</keyword>
<dbReference type="InterPro" id="IPR036890">
    <property type="entry name" value="HATPase_C_sf"/>
</dbReference>
<dbReference type="PRINTS" id="PR00344">
    <property type="entry name" value="BCTRLSENSOR"/>
</dbReference>
<dbReference type="InterPro" id="IPR013656">
    <property type="entry name" value="PAS_4"/>
</dbReference>
<evidence type="ECO:0000256" key="5">
    <source>
        <dbReference type="ARBA" id="ARBA00022777"/>
    </source>
</evidence>
<dbReference type="CDD" id="cd00130">
    <property type="entry name" value="PAS"/>
    <property type="match status" value="1"/>
</dbReference>
<dbReference type="NCBIfam" id="TIGR00229">
    <property type="entry name" value="sensory_box"/>
    <property type="match status" value="1"/>
</dbReference>
<dbReference type="InterPro" id="IPR000014">
    <property type="entry name" value="PAS"/>
</dbReference>
<dbReference type="InterPro" id="IPR036097">
    <property type="entry name" value="HisK_dim/P_sf"/>
</dbReference>
<dbReference type="Proteomes" id="UP000318585">
    <property type="component" value="Unassembled WGS sequence"/>
</dbReference>
<dbReference type="SUPFAM" id="SSF55874">
    <property type="entry name" value="ATPase domain of HSP90 chaperone/DNA topoisomerase II/histidine kinase"/>
    <property type="match status" value="1"/>
</dbReference>
<dbReference type="Gene3D" id="3.30.565.10">
    <property type="entry name" value="Histidine kinase-like ATPase, C-terminal domain"/>
    <property type="match status" value="1"/>
</dbReference>
<gene>
    <name evidence="9" type="ORF">FNW17_13335</name>
</gene>
<dbReference type="Pfam" id="PF08448">
    <property type="entry name" value="PAS_4"/>
    <property type="match status" value="1"/>
</dbReference>
<feature type="coiled-coil region" evidence="6">
    <location>
        <begin position="174"/>
        <end position="201"/>
    </location>
</feature>
<dbReference type="PANTHER" id="PTHR43304">
    <property type="entry name" value="PHYTOCHROME-LIKE PROTEIN CPH1"/>
    <property type="match status" value="1"/>
</dbReference>
<organism evidence="9 10">
    <name type="scientific">Flavobacterium franklandianum</name>
    <dbReference type="NCBI Taxonomy" id="2594430"/>
    <lineage>
        <taxon>Bacteria</taxon>
        <taxon>Pseudomonadati</taxon>
        <taxon>Bacteroidota</taxon>
        <taxon>Flavobacteriia</taxon>
        <taxon>Flavobacteriales</taxon>
        <taxon>Flavobacteriaceae</taxon>
        <taxon>Flavobacterium</taxon>
    </lineage>
</organism>
<dbReference type="SUPFAM" id="SSF55785">
    <property type="entry name" value="PYP-like sensor domain (PAS domain)"/>
    <property type="match status" value="1"/>
</dbReference>
<sequence length="421" mass="48616">MTALISWITVFVLYRFLPKALQYRSPADLQLIIEEQTKDLATAYQKLSISENQFKTLVNSNPDVITRIDKNLTYLFINDSISKVRNLEAENIIGKNMREVQGEGDNEINESFIRHVESAFKTNKTETFEFETYTNINQLNYFQLSIIPLENQAGEMPEDVLTITREITHQKLYELELKRNIENLQLLADRIEKKNNILEDFTYIVSHNLRSPVANLAALLNLLKDETDDDMRNMFIQKIDIAFENLSTTVNDLTNVVRIRQDTEIPKEELFFQDIVSKHIINLEMQIKETASTIAYDFNDCEKINYPKIYLESIFLNLLTNAIKYRSPKRAPQIIFKSHIDKDGMITLTCEDNGMGINLEKHGAKLFGLNKTFHEHPDAKGTGLFITKNQVETMGGTIYAESEVDKGTKFIIYFNLNNSLI</sequence>
<dbReference type="AlphaFoldDB" id="A0A553C765"/>
<dbReference type="SUPFAM" id="SSF47384">
    <property type="entry name" value="Homodimeric domain of signal transducing histidine kinase"/>
    <property type="match status" value="1"/>
</dbReference>
<dbReference type="InterPro" id="IPR052162">
    <property type="entry name" value="Sensor_kinase/Photoreceptor"/>
</dbReference>
<evidence type="ECO:0000313" key="9">
    <source>
        <dbReference type="EMBL" id="TRX16371.1"/>
    </source>
</evidence>
<dbReference type="InterPro" id="IPR003661">
    <property type="entry name" value="HisK_dim/P_dom"/>
</dbReference>
<dbReference type="PROSITE" id="PS50109">
    <property type="entry name" value="HIS_KIN"/>
    <property type="match status" value="1"/>
</dbReference>
<dbReference type="InterPro" id="IPR035965">
    <property type="entry name" value="PAS-like_dom_sf"/>
</dbReference>
<dbReference type="EC" id="2.7.13.3" evidence="2"/>
<dbReference type="SMART" id="SM00091">
    <property type="entry name" value="PAS"/>
    <property type="match status" value="1"/>
</dbReference>
<dbReference type="SMART" id="SM00388">
    <property type="entry name" value="HisKA"/>
    <property type="match status" value="1"/>
</dbReference>
<keyword evidence="6" id="KW-0175">Coiled coil</keyword>
<dbReference type="Gene3D" id="1.10.287.130">
    <property type="match status" value="1"/>
</dbReference>
<dbReference type="OrthoDB" id="9811889at2"/>
<dbReference type="PROSITE" id="PS50112">
    <property type="entry name" value="PAS"/>
    <property type="match status" value="1"/>
</dbReference>
<comment type="catalytic activity">
    <reaction evidence="1">
        <text>ATP + protein L-histidine = ADP + protein N-phospho-L-histidine.</text>
        <dbReference type="EC" id="2.7.13.3"/>
    </reaction>
</comment>